<gene>
    <name evidence="4" type="ORF">CSX01_01705</name>
</gene>
<dbReference type="InterPro" id="IPR001944">
    <property type="entry name" value="Glycoside_Hdrlase_35"/>
</dbReference>
<dbReference type="EMBL" id="PDYF01000007">
    <property type="protein sequence ID" value="PHU35972.1"/>
    <property type="molecule type" value="Genomic_DNA"/>
</dbReference>
<dbReference type="PRINTS" id="PR00742">
    <property type="entry name" value="GLHYDRLASE35"/>
</dbReference>
<sequence>MKLLLGGMMIYKFEDYKKVEIKRNHLNLGQTREDGASFQVNSRYIEKDGRPWIGVMGEYHYVRDSRENWEEELRKMKAGGINTVASYVFWIYHEEIEGEYDFTGDRNLREFVELCQKLGLSFVLRIGPWCHGEVRNGGFPDWLLKKGCKLRENDPEYLRLVEVWYRKIFEQVEGLFFKDGGPIMGIQIENELTDNAEHLGELKKIALRIGFDAPIWTVTGWNSIYGAKFPLKEFLPVFGAYVDAPWLDHTDTLPPSKHYTFDTCRNDAAIGMDLIKDVDDDGWRLPYEDYPFATCELGSGLPASYIRRPFVSPMDAYALSLVKLGCGNNLVGYYMYHGGTNKIGKLSTLHESKATGYPNDYAILNYDFQTCIGEYGQIRDQYKLLNLIHLFLNDFGDILAPMEHVPAEQFVNADDDADLRYCMRTDGESGFVFVNHHQRGMILKDVVEASIDTGKVTFSSMNFTGQVACILPFNIRVGDRLLDYATAQLLCRDGSTFYFAAVPGNAPTYSIDGIVYEVDMTADDTELKVGDISIITLSWERALDLRKVDGEIYFDEAVMTVSEYVLEDIDNPFSLSYPEMFALGNGSRNITYKKIIAQSAEGLVEIKEKYDVAQLYVDGKLVADSFYIGVPWQLSASLIYGRDAYIVYSDYDDVNVYRDYDNC</sequence>
<comment type="caution">
    <text evidence="4">The sequence shown here is derived from an EMBL/GenBank/DDBJ whole genome shotgun (WGS) entry which is preliminary data.</text>
</comment>
<dbReference type="GO" id="GO:0005975">
    <property type="term" value="P:carbohydrate metabolic process"/>
    <property type="evidence" value="ECO:0007669"/>
    <property type="project" value="InterPro"/>
</dbReference>
<dbReference type="Pfam" id="PF01301">
    <property type="entry name" value="Glyco_hydro_35"/>
    <property type="match status" value="1"/>
</dbReference>
<dbReference type="AlphaFoldDB" id="A0A2G3DY40"/>
<dbReference type="InterPro" id="IPR017853">
    <property type="entry name" value="GH"/>
</dbReference>
<proteinExistence type="inferred from homology"/>
<dbReference type="Gene3D" id="3.20.20.80">
    <property type="entry name" value="Glycosidases"/>
    <property type="match status" value="1"/>
</dbReference>
<protein>
    <recommendedName>
        <fullName evidence="3">Glycoside hydrolase 35 catalytic domain-containing protein</fullName>
    </recommendedName>
</protein>
<dbReference type="Proteomes" id="UP000225889">
    <property type="component" value="Unassembled WGS sequence"/>
</dbReference>
<accession>A0A2G3DY40</accession>
<feature type="domain" description="Glycoside hydrolase 35 catalytic" evidence="3">
    <location>
        <begin position="47"/>
        <end position="388"/>
    </location>
</feature>
<dbReference type="SUPFAM" id="SSF51445">
    <property type="entry name" value="(Trans)glycosidases"/>
    <property type="match status" value="1"/>
</dbReference>
<evidence type="ECO:0000256" key="2">
    <source>
        <dbReference type="RuleBase" id="RU003679"/>
    </source>
</evidence>
<dbReference type="InterPro" id="IPR031330">
    <property type="entry name" value="Gly_Hdrlase_35_cat"/>
</dbReference>
<dbReference type="GO" id="GO:0004553">
    <property type="term" value="F:hydrolase activity, hydrolyzing O-glycosyl compounds"/>
    <property type="evidence" value="ECO:0007669"/>
    <property type="project" value="InterPro"/>
</dbReference>
<organism evidence="4 5">
    <name type="scientific">Pseudobutyrivibrio ruminis</name>
    <dbReference type="NCBI Taxonomy" id="46206"/>
    <lineage>
        <taxon>Bacteria</taxon>
        <taxon>Bacillati</taxon>
        <taxon>Bacillota</taxon>
        <taxon>Clostridia</taxon>
        <taxon>Lachnospirales</taxon>
        <taxon>Lachnospiraceae</taxon>
        <taxon>Pseudobutyrivibrio</taxon>
    </lineage>
</organism>
<evidence type="ECO:0000313" key="4">
    <source>
        <dbReference type="EMBL" id="PHU35972.1"/>
    </source>
</evidence>
<evidence type="ECO:0000259" key="3">
    <source>
        <dbReference type="Pfam" id="PF01301"/>
    </source>
</evidence>
<name>A0A2G3DY40_9FIRM</name>
<reference evidence="4 5" key="2">
    <citation type="submission" date="2017-10" db="EMBL/GenBank/DDBJ databases">
        <authorList>
            <person name="Banno H."/>
            <person name="Chua N.-H."/>
        </authorList>
    </citation>
    <scope>NUCLEOTIDE SEQUENCE [LARGE SCALE GENOMIC DNA]</scope>
    <source>
        <strain evidence="4 5">JK626</strain>
    </source>
</reference>
<evidence type="ECO:0000256" key="1">
    <source>
        <dbReference type="ARBA" id="ARBA00009809"/>
    </source>
</evidence>
<comment type="similarity">
    <text evidence="1 2">Belongs to the glycosyl hydrolase 35 family.</text>
</comment>
<evidence type="ECO:0000313" key="5">
    <source>
        <dbReference type="Proteomes" id="UP000225889"/>
    </source>
</evidence>
<dbReference type="PANTHER" id="PTHR23421">
    <property type="entry name" value="BETA-GALACTOSIDASE RELATED"/>
    <property type="match status" value="1"/>
</dbReference>
<reference evidence="4 5" key="1">
    <citation type="submission" date="2017-10" db="EMBL/GenBank/DDBJ databases">
        <title>Resolving the taxonomy of Roseburia spp., Eubacterium rectale and Agathobacter spp. through phylogenomic analysis.</title>
        <authorList>
            <person name="Sheridan P.O."/>
            <person name="Walker A.W."/>
            <person name="Duncan S.H."/>
            <person name="Scott K.P."/>
            <person name="Toole P.W.O."/>
            <person name="Luis P."/>
            <person name="Flint H.J."/>
        </authorList>
    </citation>
    <scope>NUCLEOTIDE SEQUENCE [LARGE SCALE GENOMIC DNA]</scope>
    <source>
        <strain evidence="4 5">JK626</strain>
    </source>
</reference>